<reference evidence="2" key="1">
    <citation type="submission" date="2017-08" db="EMBL/GenBank/DDBJ databases">
        <authorList>
            <person name="Grouzdev D.S."/>
            <person name="Gaisin V.A."/>
            <person name="Rysina M.S."/>
            <person name="Gorlenko V.M."/>
        </authorList>
    </citation>
    <scope>NUCLEOTIDE SEQUENCE [LARGE SCALE GENOMIC DNA]</scope>
    <source>
        <strain evidence="2">Kir15-3F</strain>
    </source>
</reference>
<comment type="caution">
    <text evidence="1">The sequence shown here is derived from an EMBL/GenBank/DDBJ whole genome shotgun (WGS) entry which is preliminary data.</text>
</comment>
<name>A0A2A6RHT6_9CHLR</name>
<evidence type="ECO:0000313" key="1">
    <source>
        <dbReference type="EMBL" id="PDW02438.1"/>
    </source>
</evidence>
<organism evidence="1 2">
    <name type="scientific">Candidatus Viridilinea mediisalina</name>
    <dbReference type="NCBI Taxonomy" id="2024553"/>
    <lineage>
        <taxon>Bacteria</taxon>
        <taxon>Bacillati</taxon>
        <taxon>Chloroflexota</taxon>
        <taxon>Chloroflexia</taxon>
        <taxon>Chloroflexales</taxon>
        <taxon>Chloroflexineae</taxon>
        <taxon>Oscillochloridaceae</taxon>
        <taxon>Candidatus Viridilinea</taxon>
    </lineage>
</organism>
<dbReference type="InterPro" id="IPR038390">
    <property type="entry name" value="Metal_Tscrpt_repr_sf"/>
</dbReference>
<sequence>MADEVRTLAPQRRDDVLVRLRRIEGQVRGIQRMVEEGRDCREIITQVTAIKSALASVNSIVLQCYATGCLDDSQQPREHTIAELIALFQGTK</sequence>
<dbReference type="InterPro" id="IPR003735">
    <property type="entry name" value="Metal_Tscrpt_repr"/>
</dbReference>
<dbReference type="PANTHER" id="PTHR33677">
    <property type="entry name" value="TRANSCRIPTIONAL REPRESSOR FRMR-RELATED"/>
    <property type="match status" value="1"/>
</dbReference>
<dbReference type="Gene3D" id="1.20.58.1000">
    <property type="entry name" value="Metal-sensitive repressor, helix protomer"/>
    <property type="match status" value="1"/>
</dbReference>
<gene>
    <name evidence="1" type="ORF">CJ255_14030</name>
</gene>
<dbReference type="GO" id="GO:0046872">
    <property type="term" value="F:metal ion binding"/>
    <property type="evidence" value="ECO:0007669"/>
    <property type="project" value="InterPro"/>
</dbReference>
<dbReference type="GO" id="GO:0045892">
    <property type="term" value="P:negative regulation of DNA-templated transcription"/>
    <property type="evidence" value="ECO:0007669"/>
    <property type="project" value="UniProtKB-ARBA"/>
</dbReference>
<dbReference type="CDD" id="cd10148">
    <property type="entry name" value="CsoR-like_DUF156"/>
    <property type="match status" value="1"/>
</dbReference>
<proteinExistence type="predicted"/>
<protein>
    <recommendedName>
        <fullName evidence="3">Transcriptional regulator</fullName>
    </recommendedName>
</protein>
<evidence type="ECO:0008006" key="3">
    <source>
        <dbReference type="Google" id="ProtNLM"/>
    </source>
</evidence>
<dbReference type="AlphaFoldDB" id="A0A2A6RHT6"/>
<dbReference type="EMBL" id="NQWI01000068">
    <property type="protein sequence ID" value="PDW02438.1"/>
    <property type="molecule type" value="Genomic_DNA"/>
</dbReference>
<dbReference type="RefSeq" id="WP_097644733.1">
    <property type="nucleotide sequence ID" value="NZ_NQWI01000068.1"/>
</dbReference>
<dbReference type="Proteomes" id="UP000220527">
    <property type="component" value="Unassembled WGS sequence"/>
</dbReference>
<dbReference type="GO" id="GO:0003677">
    <property type="term" value="F:DNA binding"/>
    <property type="evidence" value="ECO:0007669"/>
    <property type="project" value="InterPro"/>
</dbReference>
<evidence type="ECO:0000313" key="2">
    <source>
        <dbReference type="Proteomes" id="UP000220527"/>
    </source>
</evidence>
<dbReference type="OrthoDB" id="9798732at2"/>
<dbReference type="Pfam" id="PF02583">
    <property type="entry name" value="Trns_repr_metal"/>
    <property type="match status" value="1"/>
</dbReference>
<accession>A0A2A6RHT6</accession>
<keyword evidence="2" id="KW-1185">Reference proteome</keyword>
<dbReference type="PANTHER" id="PTHR33677:SF5">
    <property type="entry name" value="TRANSCRIPTIONAL REPRESSOR FRMR"/>
    <property type="match status" value="1"/>
</dbReference>